<dbReference type="InterPro" id="IPR010432">
    <property type="entry name" value="RDD"/>
</dbReference>
<evidence type="ECO:0000256" key="4">
    <source>
        <dbReference type="ARBA" id="ARBA00022989"/>
    </source>
</evidence>
<keyword evidence="9" id="KW-1185">Reference proteome</keyword>
<feature type="domain" description="RDD" evidence="7">
    <location>
        <begin position="15"/>
        <end position="159"/>
    </location>
</feature>
<evidence type="ECO:0000256" key="3">
    <source>
        <dbReference type="ARBA" id="ARBA00022692"/>
    </source>
</evidence>
<dbReference type="AlphaFoldDB" id="A0A969W5I1"/>
<evidence type="ECO:0000256" key="2">
    <source>
        <dbReference type="ARBA" id="ARBA00022475"/>
    </source>
</evidence>
<keyword evidence="3 6" id="KW-0812">Transmembrane</keyword>
<dbReference type="InterPro" id="IPR051791">
    <property type="entry name" value="Pra-immunoreactive"/>
</dbReference>
<evidence type="ECO:0000256" key="5">
    <source>
        <dbReference type="ARBA" id="ARBA00023136"/>
    </source>
</evidence>
<keyword evidence="2" id="KW-1003">Cell membrane</keyword>
<reference evidence="8" key="1">
    <citation type="submission" date="2020-03" db="EMBL/GenBank/DDBJ databases">
        <title>Solimonas marina sp. nov., isolated from deep seawater of the Pacific Ocean.</title>
        <authorList>
            <person name="Liu X."/>
            <person name="Lai Q."/>
            <person name="Sun F."/>
            <person name="Gai Y."/>
            <person name="Li G."/>
            <person name="Shao Z."/>
        </authorList>
    </citation>
    <scope>NUCLEOTIDE SEQUENCE</scope>
    <source>
        <strain evidence="8">C16B3</strain>
    </source>
</reference>
<accession>A0A969W5I1</accession>
<feature type="transmembrane region" description="Helical" evidence="6">
    <location>
        <begin position="126"/>
        <end position="144"/>
    </location>
</feature>
<evidence type="ECO:0000313" key="8">
    <source>
        <dbReference type="EMBL" id="NKF20832.1"/>
    </source>
</evidence>
<dbReference type="Pfam" id="PF06271">
    <property type="entry name" value="RDD"/>
    <property type="match status" value="1"/>
</dbReference>
<gene>
    <name evidence="8" type="ORF">G7Y82_00790</name>
</gene>
<organism evidence="8 9">
    <name type="scientific">Solimonas marina</name>
    <dbReference type="NCBI Taxonomy" id="2714601"/>
    <lineage>
        <taxon>Bacteria</taxon>
        <taxon>Pseudomonadati</taxon>
        <taxon>Pseudomonadota</taxon>
        <taxon>Gammaproteobacteria</taxon>
        <taxon>Nevskiales</taxon>
        <taxon>Nevskiaceae</taxon>
        <taxon>Solimonas</taxon>
    </lineage>
</organism>
<dbReference type="GO" id="GO:0005886">
    <property type="term" value="C:plasma membrane"/>
    <property type="evidence" value="ECO:0007669"/>
    <property type="project" value="UniProtKB-SubCell"/>
</dbReference>
<keyword evidence="5 6" id="KW-0472">Membrane</keyword>
<comment type="caution">
    <text evidence="8">The sequence shown here is derived from an EMBL/GenBank/DDBJ whole genome shotgun (WGS) entry which is preliminary data.</text>
</comment>
<feature type="transmembrane region" description="Helical" evidence="6">
    <location>
        <begin position="49"/>
        <end position="68"/>
    </location>
</feature>
<sequence length="320" mass="34723">METESSSSTTTLSLAGARRRIVAFVIDALILMLIGEVLGRWYGDWFARLGVWGHLVGFVIAAAYFAVLDSRSGTIGKLALGLRVVDAQGRAISMLRALWRFLPLGVPYFINGMVLPDWDDRVLNSVPLSALVFGIGLCGAYLLLFNRATHQALHDLLAGTYVMARNGPARRPFWHGHWIVCLALLLVTGAGPATLMRATSQSGSGTLDAIQTALAAQPWVADARVLHGARRYLSFGGATTLHVLALSVDVRDGDVDEPIRFSQAARTALIYLDDPNAVDVIAVTLRSGYDIGIAHDEREHLEVHSVAEWRQQVGPAGYQI</sequence>
<dbReference type="PANTHER" id="PTHR36115:SF6">
    <property type="entry name" value="PROLINE-RICH ANTIGEN HOMOLOG"/>
    <property type="match status" value="1"/>
</dbReference>
<evidence type="ECO:0000313" key="9">
    <source>
        <dbReference type="Proteomes" id="UP000653472"/>
    </source>
</evidence>
<dbReference type="RefSeq" id="WP_168146094.1">
    <property type="nucleotide sequence ID" value="NZ_JAAVXB010000001.1"/>
</dbReference>
<feature type="transmembrane region" description="Helical" evidence="6">
    <location>
        <begin position="97"/>
        <end position="114"/>
    </location>
</feature>
<protein>
    <submittedName>
        <fullName evidence="8">RDD family protein</fullName>
    </submittedName>
</protein>
<comment type="subcellular location">
    <subcellularLocation>
        <location evidence="1">Cell membrane</location>
        <topology evidence="1">Multi-pass membrane protein</topology>
    </subcellularLocation>
</comment>
<dbReference type="Proteomes" id="UP000653472">
    <property type="component" value="Unassembled WGS sequence"/>
</dbReference>
<evidence type="ECO:0000256" key="1">
    <source>
        <dbReference type="ARBA" id="ARBA00004651"/>
    </source>
</evidence>
<feature type="transmembrane region" description="Helical" evidence="6">
    <location>
        <begin position="173"/>
        <end position="195"/>
    </location>
</feature>
<dbReference type="PANTHER" id="PTHR36115">
    <property type="entry name" value="PROLINE-RICH ANTIGEN HOMOLOG-RELATED"/>
    <property type="match status" value="1"/>
</dbReference>
<keyword evidence="4 6" id="KW-1133">Transmembrane helix</keyword>
<evidence type="ECO:0000259" key="7">
    <source>
        <dbReference type="Pfam" id="PF06271"/>
    </source>
</evidence>
<feature type="transmembrane region" description="Helical" evidence="6">
    <location>
        <begin position="21"/>
        <end position="43"/>
    </location>
</feature>
<name>A0A969W5I1_9GAMM</name>
<proteinExistence type="predicted"/>
<dbReference type="EMBL" id="JAAVXB010000001">
    <property type="protein sequence ID" value="NKF20832.1"/>
    <property type="molecule type" value="Genomic_DNA"/>
</dbReference>
<evidence type="ECO:0000256" key="6">
    <source>
        <dbReference type="SAM" id="Phobius"/>
    </source>
</evidence>